<protein>
    <submittedName>
        <fullName evidence="12">Transmembrane emp24 domain-containing protein 6</fullName>
    </submittedName>
</protein>
<dbReference type="InterPro" id="IPR036598">
    <property type="entry name" value="GOLD_dom_sf"/>
</dbReference>
<evidence type="ECO:0000256" key="10">
    <source>
        <dbReference type="SAM" id="Phobius"/>
    </source>
</evidence>
<keyword evidence="3" id="KW-0217">Developmental protein</keyword>
<comment type="similarity">
    <text evidence="2 9">Belongs to the EMP24/GP25L family.</text>
</comment>
<dbReference type="EMBL" id="GFAH01000207">
    <property type="protein sequence ID" value="JAV48182.1"/>
    <property type="molecule type" value="Transcribed_RNA"/>
</dbReference>
<dbReference type="GO" id="GO:0016020">
    <property type="term" value="C:membrane"/>
    <property type="evidence" value="ECO:0007669"/>
    <property type="project" value="UniProtKB-SubCell"/>
</dbReference>
<dbReference type="PROSITE" id="PS50866">
    <property type="entry name" value="GOLD"/>
    <property type="match status" value="1"/>
</dbReference>
<dbReference type="PANTHER" id="PTHR22811">
    <property type="entry name" value="TRANSMEMBRANE EMP24 DOMAIN-CONTAINING PROTEIN"/>
    <property type="match status" value="1"/>
</dbReference>
<evidence type="ECO:0000259" key="11">
    <source>
        <dbReference type="PROSITE" id="PS50866"/>
    </source>
</evidence>
<organism evidence="12">
    <name type="scientific">Hadrurus spadix</name>
    <dbReference type="NCBI Taxonomy" id="141984"/>
    <lineage>
        <taxon>Eukaryota</taxon>
        <taxon>Metazoa</taxon>
        <taxon>Ecdysozoa</taxon>
        <taxon>Arthropoda</taxon>
        <taxon>Chelicerata</taxon>
        <taxon>Arachnida</taxon>
        <taxon>Scorpiones</taxon>
        <taxon>Iurida</taxon>
        <taxon>Iuroidea</taxon>
        <taxon>Hadrurus</taxon>
    </lineage>
</organism>
<proteinExistence type="inferred from homology"/>
<keyword evidence="7 10" id="KW-0472">Membrane</keyword>
<feature type="transmembrane region" description="Helical" evidence="10">
    <location>
        <begin position="6"/>
        <end position="24"/>
    </location>
</feature>
<reference evidence="12" key="1">
    <citation type="submission" date="2016-11" db="EMBL/GenBank/DDBJ databases">
        <title>Venom-gland transcriptomics and venom proteomics of the black-back scorpion (Hadrurus spadix) reveal detectability challenges and an unexplored realm of animal toxin diversity.</title>
        <authorList>
            <person name="Rokyta D.R."/>
            <person name="Ward M.J."/>
        </authorList>
    </citation>
    <scope>NUCLEOTIDE SEQUENCE</scope>
    <source>
        <tissue evidence="12">Venom gland</tissue>
    </source>
</reference>
<dbReference type="GO" id="GO:0012505">
    <property type="term" value="C:endomembrane system"/>
    <property type="evidence" value="ECO:0007669"/>
    <property type="project" value="UniProtKB-SubCell"/>
</dbReference>
<evidence type="ECO:0000256" key="2">
    <source>
        <dbReference type="ARBA" id="ARBA00007104"/>
    </source>
</evidence>
<dbReference type="SMART" id="SM01190">
    <property type="entry name" value="EMP24_GP25L"/>
    <property type="match status" value="1"/>
</dbReference>
<accession>A0A1W7RAL6</accession>
<dbReference type="AlphaFoldDB" id="A0A1W7RAL6"/>
<sequence>MAVATLSNVNIVVYVILAFVLTLCKSDSYIFDKDLGIAFEFKVHVDAGKEECFYQYVYSGSTLFVAFQVMRGGDGMAGFAVRNPHGIHVVPYQWKPNAEYEEQKVQASGYYQLCIDNSLSRFASKLVSLYLNSFKRNEWESYIKELEDLDITVTNFTGVLKNVDVRVGEMLKFQDHGRRQVSRDWHVVDSNNRWVQYWSMAQCAVIIITSTVQVFFVRKLFEFKSVTPTAKPRA</sequence>
<evidence type="ECO:0000256" key="6">
    <source>
        <dbReference type="ARBA" id="ARBA00022989"/>
    </source>
</evidence>
<evidence type="ECO:0000256" key="5">
    <source>
        <dbReference type="ARBA" id="ARBA00022729"/>
    </source>
</evidence>
<evidence type="ECO:0000313" key="12">
    <source>
        <dbReference type="EMBL" id="JAV48182.1"/>
    </source>
</evidence>
<comment type="subcellular location">
    <subcellularLocation>
        <location evidence="8">Endomembrane system</location>
        <topology evidence="8">Single-pass membrane protein</topology>
    </subcellularLocation>
    <subcellularLocation>
        <location evidence="1 9">Membrane</location>
        <topology evidence="1 9">Single-pass type I membrane protein</topology>
    </subcellularLocation>
</comment>
<evidence type="ECO:0000256" key="8">
    <source>
        <dbReference type="ARBA" id="ARBA00037847"/>
    </source>
</evidence>
<keyword evidence="6 10" id="KW-1133">Transmembrane helix</keyword>
<evidence type="ECO:0000256" key="1">
    <source>
        <dbReference type="ARBA" id="ARBA00004479"/>
    </source>
</evidence>
<feature type="domain" description="GOLD" evidence="11">
    <location>
        <begin position="50"/>
        <end position="133"/>
    </location>
</feature>
<dbReference type="SUPFAM" id="SSF101576">
    <property type="entry name" value="Supernatant protein factor (SPF), C-terminal domain"/>
    <property type="match status" value="1"/>
</dbReference>
<evidence type="ECO:0000256" key="9">
    <source>
        <dbReference type="RuleBase" id="RU003827"/>
    </source>
</evidence>
<dbReference type="InterPro" id="IPR015720">
    <property type="entry name" value="Emp24-like"/>
</dbReference>
<evidence type="ECO:0000256" key="3">
    <source>
        <dbReference type="ARBA" id="ARBA00022473"/>
    </source>
</evidence>
<keyword evidence="4 9" id="KW-0812">Transmembrane</keyword>
<keyword evidence="5" id="KW-0732">Signal</keyword>
<evidence type="ECO:0000256" key="4">
    <source>
        <dbReference type="ARBA" id="ARBA00022692"/>
    </source>
</evidence>
<dbReference type="InterPro" id="IPR009038">
    <property type="entry name" value="GOLD_dom"/>
</dbReference>
<dbReference type="Pfam" id="PF01105">
    <property type="entry name" value="EMP24_GP25L"/>
    <property type="match status" value="1"/>
</dbReference>
<evidence type="ECO:0000256" key="7">
    <source>
        <dbReference type="ARBA" id="ARBA00023136"/>
    </source>
</evidence>
<name>A0A1W7RAL6_9SCOR</name>